<dbReference type="EMBL" id="CAJVQB010009058">
    <property type="protein sequence ID" value="CAG8726168.1"/>
    <property type="molecule type" value="Genomic_DNA"/>
</dbReference>
<gene>
    <name evidence="1" type="ORF">GMARGA_LOCUS13953</name>
</gene>
<dbReference type="Proteomes" id="UP000789901">
    <property type="component" value="Unassembled WGS sequence"/>
</dbReference>
<evidence type="ECO:0000313" key="1">
    <source>
        <dbReference type="EMBL" id="CAG8726168.1"/>
    </source>
</evidence>
<feature type="non-terminal residue" evidence="1">
    <location>
        <position position="1"/>
    </location>
</feature>
<keyword evidence="2" id="KW-1185">Reference proteome</keyword>
<organism evidence="1 2">
    <name type="scientific">Gigaspora margarita</name>
    <dbReference type="NCBI Taxonomy" id="4874"/>
    <lineage>
        <taxon>Eukaryota</taxon>
        <taxon>Fungi</taxon>
        <taxon>Fungi incertae sedis</taxon>
        <taxon>Mucoromycota</taxon>
        <taxon>Glomeromycotina</taxon>
        <taxon>Glomeromycetes</taxon>
        <taxon>Diversisporales</taxon>
        <taxon>Gigasporaceae</taxon>
        <taxon>Gigaspora</taxon>
    </lineage>
</organism>
<sequence length="45" mass="5319">QQSNEIDIVHSKNLIIKNKYVPLYQNIKKELSITLESLIKKRLPK</sequence>
<proteinExistence type="predicted"/>
<protein>
    <submittedName>
        <fullName evidence="1">18018_t:CDS:1</fullName>
    </submittedName>
</protein>
<comment type="caution">
    <text evidence="1">The sequence shown here is derived from an EMBL/GenBank/DDBJ whole genome shotgun (WGS) entry which is preliminary data.</text>
</comment>
<name>A0ABN7V3T9_GIGMA</name>
<evidence type="ECO:0000313" key="2">
    <source>
        <dbReference type="Proteomes" id="UP000789901"/>
    </source>
</evidence>
<reference evidence="1 2" key="1">
    <citation type="submission" date="2021-06" db="EMBL/GenBank/DDBJ databases">
        <authorList>
            <person name="Kallberg Y."/>
            <person name="Tangrot J."/>
            <person name="Rosling A."/>
        </authorList>
    </citation>
    <scope>NUCLEOTIDE SEQUENCE [LARGE SCALE GENOMIC DNA]</scope>
    <source>
        <strain evidence="1 2">120-4 pot B 10/14</strain>
    </source>
</reference>
<accession>A0ABN7V3T9</accession>